<name>A0A1H8BJR8_9RHOB</name>
<proteinExistence type="predicted"/>
<accession>A0A1H8BJR8</accession>
<feature type="domain" description="N-acetyltransferase" evidence="3">
    <location>
        <begin position="13"/>
        <end position="157"/>
    </location>
</feature>
<protein>
    <submittedName>
        <fullName evidence="4">Acetyltransferase (GNAT) family protein</fullName>
    </submittedName>
</protein>
<dbReference type="AlphaFoldDB" id="A0A1H8BJR8"/>
<organism evidence="4 5">
    <name type="scientific">Gemmobacter aquatilis</name>
    <dbReference type="NCBI Taxonomy" id="933059"/>
    <lineage>
        <taxon>Bacteria</taxon>
        <taxon>Pseudomonadati</taxon>
        <taxon>Pseudomonadota</taxon>
        <taxon>Alphaproteobacteria</taxon>
        <taxon>Rhodobacterales</taxon>
        <taxon>Paracoccaceae</taxon>
        <taxon>Gemmobacter</taxon>
    </lineage>
</organism>
<dbReference type="PROSITE" id="PS51186">
    <property type="entry name" value="GNAT"/>
    <property type="match status" value="1"/>
</dbReference>
<dbReference type="InterPro" id="IPR016181">
    <property type="entry name" value="Acyl_CoA_acyltransferase"/>
</dbReference>
<evidence type="ECO:0000256" key="2">
    <source>
        <dbReference type="ARBA" id="ARBA00023315"/>
    </source>
</evidence>
<sequence>MSAASPSPAPSPVEIRDAAPGDEAAWRALWAQYLAFYKVDLAPEITARTWARLMDASAPLQGRFAFVDGQMQGFALHHHHCSTWVMGDDCYLEDLFVAPTARGHGLGRALLDDLKALAKAKGWHRLYWHTDESNSRARALYDSYAPYDGHVRYRLKL</sequence>
<dbReference type="Pfam" id="PF00583">
    <property type="entry name" value="Acetyltransf_1"/>
    <property type="match status" value="1"/>
</dbReference>
<dbReference type="Proteomes" id="UP000198761">
    <property type="component" value="Unassembled WGS sequence"/>
</dbReference>
<dbReference type="OrthoDB" id="9805924at2"/>
<evidence type="ECO:0000313" key="4">
    <source>
        <dbReference type="EMBL" id="SEM83026.1"/>
    </source>
</evidence>
<dbReference type="PANTHER" id="PTHR43877">
    <property type="entry name" value="AMINOALKYLPHOSPHONATE N-ACETYLTRANSFERASE-RELATED-RELATED"/>
    <property type="match status" value="1"/>
</dbReference>
<dbReference type="STRING" id="933059.SAMN04488103_102197"/>
<reference evidence="4 5" key="1">
    <citation type="submission" date="2016-10" db="EMBL/GenBank/DDBJ databases">
        <authorList>
            <person name="de Groot N.N."/>
        </authorList>
    </citation>
    <scope>NUCLEOTIDE SEQUENCE [LARGE SCALE GENOMIC DNA]</scope>
    <source>
        <strain evidence="4 5">DSM 3857</strain>
    </source>
</reference>
<evidence type="ECO:0000313" key="5">
    <source>
        <dbReference type="Proteomes" id="UP000198761"/>
    </source>
</evidence>
<evidence type="ECO:0000259" key="3">
    <source>
        <dbReference type="PROSITE" id="PS51186"/>
    </source>
</evidence>
<dbReference type="InterPro" id="IPR050832">
    <property type="entry name" value="Bact_Acetyltransf"/>
</dbReference>
<keyword evidence="1 4" id="KW-0808">Transferase</keyword>
<dbReference type="CDD" id="cd04301">
    <property type="entry name" value="NAT_SF"/>
    <property type="match status" value="1"/>
</dbReference>
<dbReference type="SUPFAM" id="SSF55729">
    <property type="entry name" value="Acyl-CoA N-acyltransferases (Nat)"/>
    <property type="match status" value="1"/>
</dbReference>
<keyword evidence="5" id="KW-1185">Reference proteome</keyword>
<keyword evidence="2" id="KW-0012">Acyltransferase</keyword>
<dbReference type="GO" id="GO:0016747">
    <property type="term" value="F:acyltransferase activity, transferring groups other than amino-acyl groups"/>
    <property type="evidence" value="ECO:0007669"/>
    <property type="project" value="InterPro"/>
</dbReference>
<dbReference type="InterPro" id="IPR000182">
    <property type="entry name" value="GNAT_dom"/>
</dbReference>
<evidence type="ECO:0000256" key="1">
    <source>
        <dbReference type="ARBA" id="ARBA00022679"/>
    </source>
</evidence>
<gene>
    <name evidence="4" type="ORF">SAMN04488103_102197</name>
</gene>
<dbReference type="EMBL" id="FOCE01000002">
    <property type="protein sequence ID" value="SEM83026.1"/>
    <property type="molecule type" value="Genomic_DNA"/>
</dbReference>
<dbReference type="RefSeq" id="WP_091297779.1">
    <property type="nucleotide sequence ID" value="NZ_FOCE01000002.1"/>
</dbReference>
<dbReference type="Gene3D" id="3.40.630.30">
    <property type="match status" value="1"/>
</dbReference>